<feature type="compositionally biased region" description="Low complexity" evidence="1">
    <location>
        <begin position="270"/>
        <end position="283"/>
    </location>
</feature>
<feature type="transmembrane region" description="Helical" evidence="2">
    <location>
        <begin position="292"/>
        <end position="317"/>
    </location>
</feature>
<feature type="transmembrane region" description="Helical" evidence="2">
    <location>
        <begin position="446"/>
        <end position="465"/>
    </location>
</feature>
<dbReference type="Pfam" id="PF06779">
    <property type="entry name" value="MFS_4"/>
    <property type="match status" value="2"/>
</dbReference>
<comment type="caution">
    <text evidence="3">The sequence shown here is derived from an EMBL/GenBank/DDBJ whole genome shotgun (WGS) entry which is preliminary data.</text>
</comment>
<keyword evidence="2" id="KW-1133">Transmembrane helix</keyword>
<feature type="transmembrane region" description="Helical" evidence="2">
    <location>
        <begin position="329"/>
        <end position="349"/>
    </location>
</feature>
<keyword evidence="4" id="KW-1185">Reference proteome</keyword>
<dbReference type="PANTHER" id="PTHR23537">
    <property type="match status" value="1"/>
</dbReference>
<feature type="transmembrane region" description="Helical" evidence="2">
    <location>
        <begin position="178"/>
        <end position="198"/>
    </location>
</feature>
<feature type="compositionally biased region" description="Polar residues" evidence="1">
    <location>
        <begin position="255"/>
        <end position="269"/>
    </location>
</feature>
<feature type="transmembrane region" description="Helical" evidence="2">
    <location>
        <begin position="96"/>
        <end position="114"/>
    </location>
</feature>
<evidence type="ECO:0000256" key="1">
    <source>
        <dbReference type="SAM" id="MobiDB-lite"/>
    </source>
</evidence>
<protein>
    <submittedName>
        <fullName evidence="3">MFS transporter</fullName>
    </submittedName>
</protein>
<dbReference type="InterPro" id="IPR036259">
    <property type="entry name" value="MFS_trans_sf"/>
</dbReference>
<reference evidence="3 4" key="1">
    <citation type="submission" date="2018-01" db="EMBL/GenBank/DDBJ databases">
        <title>Whole genome analyses suggest that Burkholderia sensu lato contains two further novel genera in the rhizoxinica-symbiotica group Mycetohabitans gen. nov., and Trinickia gen. nov.: implications for the evolution of diazotrophy and nodulation in the Burkholderiaceae.</title>
        <authorList>
            <person name="Estrada-de los Santos P."/>
            <person name="Palmer M."/>
            <person name="Chavez-Ramirez B."/>
            <person name="Beukes C."/>
            <person name="Steenkamp E.T."/>
            <person name="Hirsch A.M."/>
            <person name="Manyaka P."/>
            <person name="Maluk M."/>
            <person name="Lafos M."/>
            <person name="Crook M."/>
            <person name="Gross E."/>
            <person name="Simon M.F."/>
            <person name="Bueno dos Reis Junior F."/>
            <person name="Poole P.S."/>
            <person name="Venter S.N."/>
            <person name="James E.K."/>
        </authorList>
    </citation>
    <scope>NUCLEOTIDE SEQUENCE [LARGE SCALE GENOMIC DNA]</scope>
    <source>
        <strain evidence="3 4">WSM 3937</strain>
    </source>
</reference>
<keyword evidence="2" id="KW-0812">Transmembrane</keyword>
<dbReference type="InterPro" id="IPR010645">
    <property type="entry name" value="MFS_4"/>
</dbReference>
<dbReference type="Proteomes" id="UP000235659">
    <property type="component" value="Unassembled WGS sequence"/>
</dbReference>
<feature type="transmembrane region" description="Helical" evidence="2">
    <location>
        <begin position="21"/>
        <end position="44"/>
    </location>
</feature>
<feature type="transmembrane region" description="Helical" evidence="2">
    <location>
        <begin position="120"/>
        <end position="138"/>
    </location>
</feature>
<evidence type="ECO:0000313" key="3">
    <source>
        <dbReference type="EMBL" id="PMS33118.1"/>
    </source>
</evidence>
<evidence type="ECO:0000313" key="4">
    <source>
        <dbReference type="Proteomes" id="UP000235659"/>
    </source>
</evidence>
<organism evidence="3 4">
    <name type="scientific">Paraburkholderia rhynchosiae</name>
    <dbReference type="NCBI Taxonomy" id="487049"/>
    <lineage>
        <taxon>Bacteria</taxon>
        <taxon>Pseudomonadati</taxon>
        <taxon>Pseudomonadota</taxon>
        <taxon>Betaproteobacteria</taxon>
        <taxon>Burkholderiales</taxon>
        <taxon>Burkholderiaceae</taxon>
        <taxon>Paraburkholderia</taxon>
    </lineage>
</organism>
<keyword evidence="2" id="KW-0472">Membrane</keyword>
<evidence type="ECO:0000256" key="2">
    <source>
        <dbReference type="SAM" id="Phobius"/>
    </source>
</evidence>
<name>A0ABX4VAC4_9BURK</name>
<feature type="transmembrane region" description="Helical" evidence="2">
    <location>
        <begin position="150"/>
        <end position="172"/>
    </location>
</feature>
<feature type="transmembrane region" description="Helical" evidence="2">
    <location>
        <begin position="64"/>
        <end position="84"/>
    </location>
</feature>
<dbReference type="EMBL" id="PNXY01000003">
    <property type="protein sequence ID" value="PMS33118.1"/>
    <property type="molecule type" value="Genomic_DNA"/>
</dbReference>
<dbReference type="SUPFAM" id="SSF103473">
    <property type="entry name" value="MFS general substrate transporter"/>
    <property type="match status" value="1"/>
</dbReference>
<gene>
    <name evidence="3" type="ORF">C0Z16_06285</name>
</gene>
<feature type="transmembrane region" description="Helical" evidence="2">
    <location>
        <begin position="381"/>
        <end position="400"/>
    </location>
</feature>
<feature type="transmembrane region" description="Helical" evidence="2">
    <location>
        <begin position="356"/>
        <end position="375"/>
    </location>
</feature>
<proteinExistence type="predicted"/>
<feature type="transmembrane region" description="Helical" evidence="2">
    <location>
        <begin position="412"/>
        <end position="434"/>
    </location>
</feature>
<dbReference type="RefSeq" id="WP_102631300.1">
    <property type="nucleotide sequence ID" value="NZ_CADIJZ010000002.1"/>
</dbReference>
<dbReference type="Gene3D" id="1.20.1250.20">
    <property type="entry name" value="MFS general substrate transporter like domains"/>
    <property type="match status" value="1"/>
</dbReference>
<feature type="region of interest" description="Disordered" evidence="1">
    <location>
        <begin position="229"/>
        <end position="283"/>
    </location>
</feature>
<sequence length="480" mass="49626">MNDLASKVQRISAEPHAASRAALACMVTLAVALGVGRFAFTPLLPLMLHGGAFGQPPIDIQHGGWLASFNYAGYFVGALTCAALRIEPARIVRMGLVLTVLLTLAMGVTSQFWVWAAVRFIAGAVSAWTFVFASQWGLRRLAELGQPAWGGVIYTGPGVGIVATGLLVSAAGGYGATAGWIGFGLISAVLTVAVWPAFDTASRSHSHAMSAGVAASRSVEAKTRADSINENAGGKSFGVEQPGAGQPTDRPRTATGFSASSPTAPNRSFTAIPNTATPNTATDDPVHHRTDAFWLILLYGIPGFGYIITATFLPVIARHALPGSPWPDLFWPMFGAALVVGALLAARLPLHWDNRVLLAGCYVLQACGIALGIVWPTAGGFSLGSILIGVPFTAITLFAMREARRLRGDDAAGLMGYATAAYGLGQIVGPLVAAPIAAHTGSFSPSLWLAAGALVAGAAGLIVVARMPRGRGRMPDCGCG</sequence>
<dbReference type="PANTHER" id="PTHR23537:SF1">
    <property type="entry name" value="SUGAR TRANSPORTER"/>
    <property type="match status" value="1"/>
</dbReference>
<accession>A0ABX4VAC4</accession>